<dbReference type="PANTHER" id="PTHR13914:SF0">
    <property type="entry name" value="PROLINE DEHYDROGENASE 1, MITOCHONDRIAL"/>
    <property type="match status" value="1"/>
</dbReference>
<sequence>MYYRHSNLELIFKYFSSVILSNRYIGMIFVKLFKWLITKGVRSKFHKIIYKIYFGGENINEAIHTSDKLSRDGTASLLDYAVEGIDHSSGFQAALDNTIRLIKLSSHNKHLPFVVIKPSSIGSSLIYQKISQQQCLSTSEINDWNQIKQRYEDIFQFASQHHVKVMVDAEQSWIQPAVDELVIQSMKRYNTTQTVIYLTIQCYLKDKLTFLQHCYQESIQHHFKAGIKLVRGAYLEDERRHCTDITEFPIFSTKEETDNNYSSAIEFIANNIKNFSPFFATHNNESIDKIVQYSVLSHAWSGQLYGLSDHLTLRLQQYGFKTSKYVPYGPMESSLPYLLRRIEENSISTQSFIEEQETIRKEIKNRLFHRKPPSKLDQLDNKR</sequence>
<dbReference type="SUPFAM" id="SSF51730">
    <property type="entry name" value="FAD-linked oxidoreductase"/>
    <property type="match status" value="1"/>
</dbReference>
<keyword evidence="6" id="KW-1185">Reference proteome</keyword>
<dbReference type="AlphaFoldDB" id="A0A1N6M0D5"/>
<dbReference type="Proteomes" id="UP000184774">
    <property type="component" value="Unassembled WGS sequence"/>
</dbReference>
<dbReference type="PANTHER" id="PTHR13914">
    <property type="entry name" value="PROLINE OXIDASE"/>
    <property type="match status" value="1"/>
</dbReference>
<dbReference type="Pfam" id="PF01619">
    <property type="entry name" value="Pro_dh"/>
    <property type="match status" value="1"/>
</dbReference>
<dbReference type="EMBL" id="CP046268">
    <property type="protein sequence ID" value="QMV15607.1"/>
    <property type="molecule type" value="Genomic_DNA"/>
</dbReference>
<reference evidence="4 5" key="1">
    <citation type="submission" date="2016-12" db="EMBL/GenBank/DDBJ databases">
        <authorList>
            <person name="Song W.-J."/>
            <person name="Kurnit D.M."/>
        </authorList>
    </citation>
    <scope>NUCLEOTIDE SEQUENCE [LARGE SCALE GENOMIC DNA]</scope>
    <source>
        <strain evidence="4 5">CECT 9026</strain>
    </source>
</reference>
<proteinExistence type="predicted"/>
<reference evidence="3 6" key="3">
    <citation type="journal article" date="2020" name="J. Nat. Prod.">
        <title>Genomics-Metabolomics Profiling Disclosed Marine Vibrio spartinae 3.6 as a Producer of a New Branched Side Chain Prodigiosin.</title>
        <authorList>
            <person name="Vitale G.A."/>
            <person name="Sciarretta M."/>
            <person name="Palma Esposito F."/>
            <person name="January G.G."/>
            <person name="Giaccio M."/>
            <person name="Bunk B."/>
            <person name="Sproer C."/>
            <person name="Bajerski F."/>
            <person name="Power D."/>
            <person name="Festa C."/>
            <person name="Monti M.C."/>
            <person name="D'Auria M.V."/>
            <person name="de Pascale D."/>
        </authorList>
    </citation>
    <scope>NUCLEOTIDE SEQUENCE [LARGE SCALE GENOMIC DNA]</scope>
    <source>
        <strain evidence="3 6">3.6</strain>
    </source>
</reference>
<dbReference type="Gene3D" id="3.20.20.220">
    <property type="match status" value="1"/>
</dbReference>
<evidence type="ECO:0000313" key="4">
    <source>
        <dbReference type="EMBL" id="SIO92851.1"/>
    </source>
</evidence>
<dbReference type="Proteomes" id="UP000515264">
    <property type="component" value="Chromosome 1"/>
</dbReference>
<dbReference type="InterPro" id="IPR002872">
    <property type="entry name" value="Proline_DH_dom"/>
</dbReference>
<dbReference type="GO" id="GO:0071949">
    <property type="term" value="F:FAD binding"/>
    <property type="evidence" value="ECO:0007669"/>
    <property type="project" value="TreeGrafter"/>
</dbReference>
<dbReference type="InterPro" id="IPR029041">
    <property type="entry name" value="FAD-linked_oxidoreductase-like"/>
</dbReference>
<evidence type="ECO:0000313" key="5">
    <source>
        <dbReference type="Proteomes" id="UP000184774"/>
    </source>
</evidence>
<dbReference type="GO" id="GO:0010133">
    <property type="term" value="P:L-proline catabolic process to L-glutamate"/>
    <property type="evidence" value="ECO:0007669"/>
    <property type="project" value="TreeGrafter"/>
</dbReference>
<name>A0A1N6M0D5_9VIBR</name>
<dbReference type="InterPro" id="IPR015659">
    <property type="entry name" value="Proline_oxidase"/>
</dbReference>
<evidence type="ECO:0000313" key="3">
    <source>
        <dbReference type="EMBL" id="QMV15607.1"/>
    </source>
</evidence>
<accession>A0A1N6M0D5</accession>
<reference evidence="3" key="2">
    <citation type="submission" date="2019-11" db="EMBL/GenBank/DDBJ databases">
        <authorList>
            <person name="January G."/>
            <person name="Bunk B."/>
        </authorList>
    </citation>
    <scope>NUCLEOTIDE SEQUENCE</scope>
    <source>
        <strain evidence="3">3.6</strain>
    </source>
</reference>
<dbReference type="GO" id="GO:0004657">
    <property type="term" value="F:proline dehydrogenase activity"/>
    <property type="evidence" value="ECO:0007669"/>
    <property type="project" value="InterPro"/>
</dbReference>
<evidence type="ECO:0000313" key="6">
    <source>
        <dbReference type="Proteomes" id="UP000515264"/>
    </source>
</evidence>
<gene>
    <name evidence="4" type="ORF">VSP9026_00481</name>
    <name evidence="3" type="ORF">Vspart_02938</name>
</gene>
<dbReference type="RefSeq" id="WP_074371467.1">
    <property type="nucleotide sequence ID" value="NZ_AP024907.1"/>
</dbReference>
<evidence type="ECO:0000259" key="2">
    <source>
        <dbReference type="Pfam" id="PF01619"/>
    </source>
</evidence>
<evidence type="ECO:0000256" key="1">
    <source>
        <dbReference type="ARBA" id="ARBA00023002"/>
    </source>
</evidence>
<dbReference type="EMBL" id="FSSB01000006">
    <property type="protein sequence ID" value="SIO92851.1"/>
    <property type="molecule type" value="Genomic_DNA"/>
</dbReference>
<keyword evidence="1" id="KW-0560">Oxidoreductase</keyword>
<feature type="domain" description="Proline dehydrogenase" evidence="2">
    <location>
        <begin position="63"/>
        <end position="352"/>
    </location>
</feature>
<organism evidence="4 5">
    <name type="scientific">Vibrio spartinae</name>
    <dbReference type="NCBI Taxonomy" id="1918945"/>
    <lineage>
        <taxon>Bacteria</taxon>
        <taxon>Pseudomonadati</taxon>
        <taxon>Pseudomonadota</taxon>
        <taxon>Gammaproteobacteria</taxon>
        <taxon>Vibrionales</taxon>
        <taxon>Vibrionaceae</taxon>
        <taxon>Vibrio</taxon>
    </lineage>
</organism>
<protein>
    <submittedName>
        <fullName evidence="4">Bifunctional proline dehydrogenase/pyrroline-5-carboxylate dehydrogenase</fullName>
    </submittedName>
</protein>
<dbReference type="OrthoDB" id="1401444at2"/>